<name>A0A3G9K6H9_9ACTN</name>
<feature type="transmembrane region" description="Helical" evidence="3">
    <location>
        <begin position="30"/>
        <end position="55"/>
    </location>
</feature>
<feature type="repeat" description="TPR" evidence="1">
    <location>
        <begin position="194"/>
        <end position="227"/>
    </location>
</feature>
<proteinExistence type="predicted"/>
<keyword evidence="3" id="KW-1133">Transmembrane helix</keyword>
<reference evidence="5" key="1">
    <citation type="submission" date="2018-11" db="EMBL/GenBank/DDBJ databases">
        <title>Comparative genomics of Parolsenella catena and Libanicoccus massiliensis: Reclassification of Libanicoccus massiliensis as Parolsenella massiliensis comb. nov.</title>
        <authorList>
            <person name="Sakamoto M."/>
            <person name="Ikeyama N."/>
            <person name="Murakami T."/>
            <person name="Mori H."/>
            <person name="Yuki M."/>
            <person name="Ohkuma M."/>
        </authorList>
    </citation>
    <scope>NUCLEOTIDE SEQUENCE [LARGE SCALE GENOMIC DNA]</scope>
    <source>
        <strain evidence="5">JCM 31932</strain>
    </source>
</reference>
<evidence type="ECO:0000313" key="4">
    <source>
        <dbReference type="EMBL" id="BBH50722.1"/>
    </source>
</evidence>
<dbReference type="Pfam" id="PF13174">
    <property type="entry name" value="TPR_6"/>
    <property type="match status" value="1"/>
</dbReference>
<feature type="compositionally biased region" description="Basic and acidic residues" evidence="2">
    <location>
        <begin position="1"/>
        <end position="19"/>
    </location>
</feature>
<dbReference type="SMART" id="SM00028">
    <property type="entry name" value="TPR"/>
    <property type="match status" value="1"/>
</dbReference>
<dbReference type="RefSeq" id="WP_126422768.1">
    <property type="nucleotide sequence ID" value="NZ_AP019367.1"/>
</dbReference>
<protein>
    <submittedName>
        <fullName evidence="4">Uncharacterized protein</fullName>
    </submittedName>
</protein>
<keyword evidence="3" id="KW-0472">Membrane</keyword>
<dbReference type="SUPFAM" id="SSF48452">
    <property type="entry name" value="TPR-like"/>
    <property type="match status" value="1"/>
</dbReference>
<evidence type="ECO:0000313" key="5">
    <source>
        <dbReference type="Proteomes" id="UP000273154"/>
    </source>
</evidence>
<accession>A0A3G9K6H9</accession>
<evidence type="ECO:0000256" key="2">
    <source>
        <dbReference type="SAM" id="MobiDB-lite"/>
    </source>
</evidence>
<feature type="region of interest" description="Disordered" evidence="2">
    <location>
        <begin position="1"/>
        <end position="23"/>
    </location>
</feature>
<evidence type="ECO:0000256" key="1">
    <source>
        <dbReference type="PROSITE-ProRule" id="PRU00339"/>
    </source>
</evidence>
<dbReference type="AlphaFoldDB" id="A0A3G9K6H9"/>
<dbReference type="Gene3D" id="1.25.40.10">
    <property type="entry name" value="Tetratricopeptide repeat domain"/>
    <property type="match status" value="1"/>
</dbReference>
<keyword evidence="3" id="KW-0812">Transmembrane</keyword>
<dbReference type="Pfam" id="PF00515">
    <property type="entry name" value="TPR_1"/>
    <property type="match status" value="1"/>
</dbReference>
<keyword evidence="5" id="KW-1185">Reference proteome</keyword>
<dbReference type="KEGG" id="pcat:Pcatena_13090"/>
<dbReference type="InterPro" id="IPR019734">
    <property type="entry name" value="TPR_rpt"/>
</dbReference>
<dbReference type="EMBL" id="AP019367">
    <property type="protein sequence ID" value="BBH50722.1"/>
    <property type="molecule type" value="Genomic_DNA"/>
</dbReference>
<dbReference type="PROSITE" id="PS50293">
    <property type="entry name" value="TPR_REGION"/>
    <property type="match status" value="1"/>
</dbReference>
<evidence type="ECO:0000256" key="3">
    <source>
        <dbReference type="SAM" id="Phobius"/>
    </source>
</evidence>
<dbReference type="InterPro" id="IPR011990">
    <property type="entry name" value="TPR-like_helical_dom_sf"/>
</dbReference>
<dbReference type="PROSITE" id="PS50005">
    <property type="entry name" value="TPR"/>
    <property type="match status" value="1"/>
</dbReference>
<sequence>MASKAKKSDKEMGADEQSERTVNPASRRPLVLVAVVLVSIIMVGSILLPSLSAIVSGMKASSSSADGSDVASSDSAAATTSSYMDQLDSRYSATASSLESKLEANPDDAASLINLANTYLTWGDMARNYASTDDEQAHVTDLLQKAEGYYDTYLASNDAKAAHVNRALCQYYLGDTDGAIAALEQFCAGTADYAPAWANLGMIYEDAGETDKATDAYNKALEVDPDDTCGMKSFVTSKLQSITSSDAATDTTADAE</sequence>
<keyword evidence="1" id="KW-0802">TPR repeat</keyword>
<gene>
    <name evidence="4" type="ORF">Pcatena_13090</name>
</gene>
<dbReference type="OrthoDB" id="3182116at2"/>
<organism evidence="4 5">
    <name type="scientific">Parolsenella catena</name>
    <dbReference type="NCBI Taxonomy" id="2003188"/>
    <lineage>
        <taxon>Bacteria</taxon>
        <taxon>Bacillati</taxon>
        <taxon>Actinomycetota</taxon>
        <taxon>Coriobacteriia</taxon>
        <taxon>Coriobacteriales</taxon>
        <taxon>Atopobiaceae</taxon>
        <taxon>Parolsenella</taxon>
    </lineage>
</organism>
<dbReference type="GeneID" id="88849445"/>
<dbReference type="Proteomes" id="UP000273154">
    <property type="component" value="Chromosome"/>
</dbReference>